<dbReference type="InterPro" id="IPR027430">
    <property type="entry name" value="Retinal_BS"/>
</dbReference>
<evidence type="ECO:0000256" key="1">
    <source>
        <dbReference type="ARBA" id="ARBA00004141"/>
    </source>
</evidence>
<dbReference type="PROSITE" id="PS00237">
    <property type="entry name" value="G_PROTEIN_RECEP_F1_1"/>
    <property type="match status" value="1"/>
</dbReference>
<name>A0A672YT44_9TELE</name>
<dbReference type="Pfam" id="PF00001">
    <property type="entry name" value="7tm_1"/>
    <property type="match status" value="1"/>
</dbReference>
<dbReference type="GO" id="GO:0007602">
    <property type="term" value="P:phototransduction"/>
    <property type="evidence" value="ECO:0007669"/>
    <property type="project" value="UniProtKB-KW"/>
</dbReference>
<feature type="transmembrane region" description="Helical" evidence="14">
    <location>
        <begin position="93"/>
        <end position="114"/>
    </location>
</feature>
<comment type="subcellular location">
    <subcellularLocation>
        <location evidence="1 14">Membrane</location>
        <topology evidence="1 14">Multi-pass membrane protein</topology>
    </subcellularLocation>
</comment>
<dbReference type="InterPro" id="IPR000276">
    <property type="entry name" value="GPCR_Rhodpsn"/>
</dbReference>
<dbReference type="GO" id="GO:0009881">
    <property type="term" value="F:photoreceptor activity"/>
    <property type="evidence" value="ECO:0007669"/>
    <property type="project" value="UniProtKB-KW"/>
</dbReference>
<keyword evidence="11 14" id="KW-0675">Receptor</keyword>
<evidence type="ECO:0000256" key="8">
    <source>
        <dbReference type="ARBA" id="ARBA00023040"/>
    </source>
</evidence>
<gene>
    <name evidence="16" type="primary">LOC115416699</name>
</gene>
<keyword evidence="4 14" id="KW-0812">Transmembrane</keyword>
<dbReference type="InterPro" id="IPR001760">
    <property type="entry name" value="Opsin"/>
</dbReference>
<dbReference type="AlphaFoldDB" id="A0A672YT44"/>
<feature type="transmembrane region" description="Helical" evidence="14">
    <location>
        <begin position="234"/>
        <end position="260"/>
    </location>
</feature>
<feature type="domain" description="G-protein coupled receptors family 1 profile" evidence="15">
    <location>
        <begin position="36"/>
        <end position="287"/>
    </location>
</feature>
<evidence type="ECO:0000256" key="13">
    <source>
        <dbReference type="ARBA" id="ARBA00059157"/>
    </source>
</evidence>
<keyword evidence="17" id="KW-1185">Reference proteome</keyword>
<evidence type="ECO:0000256" key="5">
    <source>
        <dbReference type="ARBA" id="ARBA00022925"/>
    </source>
</evidence>
<keyword evidence="2 14" id="KW-0600">Photoreceptor protein</keyword>
<evidence type="ECO:0000256" key="6">
    <source>
        <dbReference type="ARBA" id="ARBA00022989"/>
    </source>
</evidence>
<dbReference type="Proteomes" id="UP000472271">
    <property type="component" value="Unassembled WGS sequence"/>
</dbReference>
<dbReference type="InterPro" id="IPR050125">
    <property type="entry name" value="GPCR_opsins"/>
</dbReference>
<reference evidence="16" key="1">
    <citation type="submission" date="2025-08" db="UniProtKB">
        <authorList>
            <consortium name="Ensembl"/>
        </authorList>
    </citation>
    <scope>IDENTIFICATION</scope>
</reference>
<evidence type="ECO:0000256" key="2">
    <source>
        <dbReference type="ARBA" id="ARBA00022543"/>
    </source>
</evidence>
<feature type="transmembrane region" description="Helical" evidence="14">
    <location>
        <begin position="135"/>
        <end position="160"/>
    </location>
</feature>
<dbReference type="PANTHER" id="PTHR24240">
    <property type="entry name" value="OPSIN"/>
    <property type="match status" value="1"/>
</dbReference>
<dbReference type="PRINTS" id="PR00238">
    <property type="entry name" value="OPSIN"/>
</dbReference>
<comment type="similarity">
    <text evidence="14">Belongs to the G-protein coupled receptor 1 family. Opsin subfamily.</text>
</comment>
<dbReference type="PROSITE" id="PS50262">
    <property type="entry name" value="G_PROTEIN_RECEP_F1_2"/>
    <property type="match status" value="1"/>
</dbReference>
<evidence type="ECO:0000256" key="10">
    <source>
        <dbReference type="ARBA" id="ARBA00023157"/>
    </source>
</evidence>
<evidence type="ECO:0000256" key="3">
    <source>
        <dbReference type="ARBA" id="ARBA00022606"/>
    </source>
</evidence>
<evidence type="ECO:0000256" key="9">
    <source>
        <dbReference type="ARBA" id="ARBA00023136"/>
    </source>
</evidence>
<dbReference type="Ensembl" id="ENSSORT00005007958.1">
    <property type="protein sequence ID" value="ENSSORP00005007677.1"/>
    <property type="gene ID" value="ENSSORG00005004349.1"/>
</dbReference>
<dbReference type="GO" id="GO:0007601">
    <property type="term" value="P:visual perception"/>
    <property type="evidence" value="ECO:0007669"/>
    <property type="project" value="InterPro"/>
</dbReference>
<keyword evidence="5 14" id="KW-0681">Retinal protein</keyword>
<proteinExistence type="inferred from homology"/>
<feature type="transmembrane region" description="Helical" evidence="14">
    <location>
        <begin position="56"/>
        <end position="81"/>
    </location>
</feature>
<protein>
    <submittedName>
        <fullName evidence="16">Opsin 4</fullName>
    </submittedName>
</protein>
<dbReference type="InParanoid" id="A0A672YT44"/>
<organism evidence="16 17">
    <name type="scientific">Sphaeramia orbicularis</name>
    <name type="common">orbiculate cardinalfish</name>
    <dbReference type="NCBI Taxonomy" id="375764"/>
    <lineage>
        <taxon>Eukaryota</taxon>
        <taxon>Metazoa</taxon>
        <taxon>Chordata</taxon>
        <taxon>Craniata</taxon>
        <taxon>Vertebrata</taxon>
        <taxon>Euteleostomi</taxon>
        <taxon>Actinopterygii</taxon>
        <taxon>Neopterygii</taxon>
        <taxon>Teleostei</taxon>
        <taxon>Neoteleostei</taxon>
        <taxon>Acanthomorphata</taxon>
        <taxon>Gobiaria</taxon>
        <taxon>Kurtiformes</taxon>
        <taxon>Apogonoidei</taxon>
        <taxon>Apogonidae</taxon>
        <taxon>Apogoninae</taxon>
        <taxon>Sphaeramia</taxon>
    </lineage>
</organism>
<keyword evidence="12 14" id="KW-0807">Transducer</keyword>
<keyword evidence="8 14" id="KW-0297">G-protein coupled receptor</keyword>
<evidence type="ECO:0000313" key="17">
    <source>
        <dbReference type="Proteomes" id="UP000472271"/>
    </source>
</evidence>
<evidence type="ECO:0000256" key="12">
    <source>
        <dbReference type="ARBA" id="ARBA00023224"/>
    </source>
</evidence>
<keyword evidence="3 14" id="KW-0716">Sensory transduction</keyword>
<evidence type="ECO:0000256" key="11">
    <source>
        <dbReference type="ARBA" id="ARBA00023170"/>
    </source>
</evidence>
<evidence type="ECO:0000259" key="15">
    <source>
        <dbReference type="PROSITE" id="PS50262"/>
    </source>
</evidence>
<feature type="transmembrane region" description="Helical" evidence="14">
    <location>
        <begin position="180"/>
        <end position="206"/>
    </location>
</feature>
<evidence type="ECO:0000256" key="7">
    <source>
        <dbReference type="ARBA" id="ARBA00022991"/>
    </source>
</evidence>
<dbReference type="FunCoup" id="A0A672YT44">
    <property type="interactions" value="878"/>
</dbReference>
<accession>A0A672YT44</accession>
<sequence length="295" mass="33376">MVPDAAHPFPTVDVPDHAHYTIGSVILAIGITGMVGNFLVIYAFSSRSLRTPANMFIINLAITDLLMCVTQTPIFFTTSMHKRWIFGEKACELYAFCGALFGICSMITLTIIAVDRYFVITRPLTSIGMLSRKRAVLILMAAWVYSLGWSLPPFFGWSAYVPEGLLTSCTWDYMTFTPSVRAYTMLLFIFVFFLPLFIIIYCYVFIFRAIRTTNHRDSVKSFHRLQNEWKMAKIALIVILLYVISWSPYSAVALTAFAGYADMLTPYMNSVPAIIAKASAIHNPIIYAITHPKYR</sequence>
<dbReference type="GO" id="GO:0016020">
    <property type="term" value="C:membrane"/>
    <property type="evidence" value="ECO:0007669"/>
    <property type="project" value="UniProtKB-SubCell"/>
</dbReference>
<evidence type="ECO:0000256" key="4">
    <source>
        <dbReference type="ARBA" id="ARBA00022692"/>
    </source>
</evidence>
<feature type="transmembrane region" description="Helical" evidence="14">
    <location>
        <begin position="20"/>
        <end position="44"/>
    </location>
</feature>
<comment type="function">
    <text evidence="13">Photoreceptor implicated in non-image-forming responses to light.</text>
</comment>
<dbReference type="SUPFAM" id="SSF81321">
    <property type="entry name" value="Family A G protein-coupled receptor-like"/>
    <property type="match status" value="1"/>
</dbReference>
<keyword evidence="9 14" id="KW-0472">Membrane</keyword>
<evidence type="ECO:0000313" key="16">
    <source>
        <dbReference type="Ensembl" id="ENSSORP00005007677.1"/>
    </source>
</evidence>
<evidence type="ECO:0000256" key="14">
    <source>
        <dbReference type="RuleBase" id="RU004951"/>
    </source>
</evidence>
<dbReference type="PRINTS" id="PR00237">
    <property type="entry name" value="GPCRRHODOPSN"/>
</dbReference>
<reference evidence="16" key="2">
    <citation type="submission" date="2025-09" db="UniProtKB">
        <authorList>
            <consortium name="Ensembl"/>
        </authorList>
    </citation>
    <scope>IDENTIFICATION</scope>
</reference>
<dbReference type="GO" id="GO:0004930">
    <property type="term" value="F:G protein-coupled receptor activity"/>
    <property type="evidence" value="ECO:0007669"/>
    <property type="project" value="UniProtKB-KW"/>
</dbReference>
<comment type="caution">
    <text evidence="14">Lacks conserved residue(s) required for the propagation of feature annotation.</text>
</comment>
<dbReference type="FunFam" id="1.20.1070.10:FF:000044">
    <property type="entry name" value="Opsin, ultraviolet-sensitive"/>
    <property type="match status" value="1"/>
</dbReference>
<dbReference type="InterPro" id="IPR017452">
    <property type="entry name" value="GPCR_Rhodpsn_7TM"/>
</dbReference>
<keyword evidence="6 14" id="KW-1133">Transmembrane helix</keyword>
<dbReference type="PROSITE" id="PS00238">
    <property type="entry name" value="OPSIN"/>
    <property type="match status" value="1"/>
</dbReference>
<keyword evidence="7 14" id="KW-0157">Chromophore</keyword>
<keyword evidence="10" id="KW-1015">Disulfide bond</keyword>
<dbReference type="Gene3D" id="1.20.1070.10">
    <property type="entry name" value="Rhodopsin 7-helix transmembrane proteins"/>
    <property type="match status" value="1"/>
</dbReference>